<sequence length="203" mass="22272">MRGHLVTLVGAMVLAGCAATRQPAWPQPGAALDDGSPAMRAMAQLRLPPALREADVALSQRLSVSSLAAPRATPEVVDVQLEIDAQGLRLAGFAMGMRVLSLRWDGAALKEERHPRLPSHVDGQRILRDLSLVYWPAQALRAQLAPGCELQESAQQRQLWCDGQLQWRLQWQGQLLGQSQLQIENFAEQYRLTIESQPVGGDA</sequence>
<dbReference type="Pfam" id="PF11659">
    <property type="entry name" value="DUF3261"/>
    <property type="match status" value="1"/>
</dbReference>
<dbReference type="Proteomes" id="UP001606099">
    <property type="component" value="Unassembled WGS sequence"/>
</dbReference>
<protein>
    <submittedName>
        <fullName evidence="1">DUF3261 domain-containing protein</fullName>
    </submittedName>
</protein>
<keyword evidence="2" id="KW-1185">Reference proteome</keyword>
<reference evidence="1 2" key="1">
    <citation type="submission" date="2024-08" db="EMBL/GenBank/DDBJ databases">
        <authorList>
            <person name="Lu H."/>
        </authorList>
    </citation>
    <scope>NUCLEOTIDE SEQUENCE [LARGE SCALE GENOMIC DNA]</scope>
    <source>
        <strain evidence="1 2">BYS180W</strain>
    </source>
</reference>
<name>A0ABW7FQW0_9BURK</name>
<dbReference type="RefSeq" id="WP_394457810.1">
    <property type="nucleotide sequence ID" value="NZ_JBIGHZ010000001.1"/>
</dbReference>
<dbReference type="PROSITE" id="PS51257">
    <property type="entry name" value="PROKAR_LIPOPROTEIN"/>
    <property type="match status" value="1"/>
</dbReference>
<comment type="caution">
    <text evidence="1">The sequence shown here is derived from an EMBL/GenBank/DDBJ whole genome shotgun (WGS) entry which is preliminary data.</text>
</comment>
<proteinExistence type="predicted"/>
<evidence type="ECO:0000313" key="1">
    <source>
        <dbReference type="EMBL" id="MFG6446721.1"/>
    </source>
</evidence>
<dbReference type="InterPro" id="IPR021675">
    <property type="entry name" value="DUF3261"/>
</dbReference>
<organism evidence="1 2">
    <name type="scientific">Roseateles rivi</name>
    <dbReference type="NCBI Taxonomy" id="3299028"/>
    <lineage>
        <taxon>Bacteria</taxon>
        <taxon>Pseudomonadati</taxon>
        <taxon>Pseudomonadota</taxon>
        <taxon>Betaproteobacteria</taxon>
        <taxon>Burkholderiales</taxon>
        <taxon>Sphaerotilaceae</taxon>
        <taxon>Roseateles</taxon>
    </lineage>
</organism>
<accession>A0ABW7FQW0</accession>
<dbReference type="EMBL" id="JBIGHZ010000001">
    <property type="protein sequence ID" value="MFG6446721.1"/>
    <property type="molecule type" value="Genomic_DNA"/>
</dbReference>
<gene>
    <name evidence="1" type="ORF">ACG0Z6_00540</name>
</gene>
<evidence type="ECO:0000313" key="2">
    <source>
        <dbReference type="Proteomes" id="UP001606099"/>
    </source>
</evidence>